<evidence type="ECO:0000313" key="15">
    <source>
        <dbReference type="EMBL" id="AIF97908.1"/>
    </source>
</evidence>
<keyword evidence="10 13" id="KW-0670">Pyruvate</keyword>
<comment type="pathway">
    <text evidence="2 13">Cell wall biogenesis; peptidoglycan biosynthesis.</text>
</comment>
<gene>
    <name evidence="13" type="primary">murA</name>
    <name evidence="15" type="ORF">EP13_03880</name>
</gene>
<dbReference type="PANTHER" id="PTHR43783">
    <property type="entry name" value="UDP-N-ACETYLGLUCOSAMINE 1-CARBOXYVINYLTRANSFERASE"/>
    <property type="match status" value="1"/>
</dbReference>
<feature type="binding site" evidence="13">
    <location>
        <position position="307"/>
    </location>
    <ligand>
        <name>UDP-N-acetyl-alpha-D-glucosamine</name>
        <dbReference type="ChEBI" id="CHEBI:57705"/>
    </ligand>
</feature>
<feature type="active site" description="Proton donor" evidence="13">
    <location>
        <position position="117"/>
    </location>
</feature>
<comment type="similarity">
    <text evidence="11 13">Belongs to the EPSP synthase family. MurA subfamily.</text>
</comment>
<evidence type="ECO:0000256" key="7">
    <source>
        <dbReference type="ARBA" id="ARBA00022984"/>
    </source>
</evidence>
<dbReference type="AlphaFoldDB" id="A0A075NWR2"/>
<keyword evidence="16" id="KW-1185">Reference proteome</keyword>
<dbReference type="EC" id="2.5.1.7" evidence="13"/>
<evidence type="ECO:0000256" key="4">
    <source>
        <dbReference type="ARBA" id="ARBA00022618"/>
    </source>
</evidence>
<dbReference type="InterPro" id="IPR001986">
    <property type="entry name" value="Enolpyruvate_Tfrase_dom"/>
</dbReference>
<keyword evidence="6 13" id="KW-0133">Cell shape</keyword>
<keyword evidence="3 13" id="KW-0963">Cytoplasm</keyword>
<dbReference type="NCBIfam" id="NF006873">
    <property type="entry name" value="PRK09369.1"/>
    <property type="match status" value="1"/>
</dbReference>
<dbReference type="GO" id="GO:0009252">
    <property type="term" value="P:peptidoglycan biosynthetic process"/>
    <property type="evidence" value="ECO:0007669"/>
    <property type="project" value="UniProtKB-UniRule"/>
</dbReference>
<dbReference type="GO" id="GO:0051301">
    <property type="term" value="P:cell division"/>
    <property type="evidence" value="ECO:0007669"/>
    <property type="project" value="UniProtKB-KW"/>
</dbReference>
<evidence type="ECO:0000256" key="3">
    <source>
        <dbReference type="ARBA" id="ARBA00022490"/>
    </source>
</evidence>
<dbReference type="GeneID" id="78254079"/>
<dbReference type="InterPro" id="IPR050068">
    <property type="entry name" value="MurA_subfamily"/>
</dbReference>
<reference evidence="15 16" key="1">
    <citation type="submission" date="2014-06" db="EMBL/GenBank/DDBJ databases">
        <title>Genomes of Alteromonas australica, a world apart.</title>
        <authorList>
            <person name="Gonzaga A."/>
            <person name="Lopez-Perez M."/>
            <person name="Rodriguez-Valera F."/>
        </authorList>
    </citation>
    <scope>NUCLEOTIDE SEQUENCE [LARGE SCALE GENOMIC DNA]</scope>
    <source>
        <strain evidence="15 16">H 17</strain>
    </source>
</reference>
<comment type="catalytic activity">
    <reaction evidence="12 13">
        <text>phosphoenolpyruvate + UDP-N-acetyl-alpha-D-glucosamine = UDP-N-acetyl-3-O-(1-carboxyvinyl)-alpha-D-glucosamine + phosphate</text>
        <dbReference type="Rhea" id="RHEA:18681"/>
        <dbReference type="ChEBI" id="CHEBI:43474"/>
        <dbReference type="ChEBI" id="CHEBI:57705"/>
        <dbReference type="ChEBI" id="CHEBI:58702"/>
        <dbReference type="ChEBI" id="CHEBI:68483"/>
        <dbReference type="EC" id="2.5.1.7"/>
    </reaction>
</comment>
<dbReference type="GO" id="GO:0019277">
    <property type="term" value="P:UDP-N-acetylgalactosamine biosynthetic process"/>
    <property type="evidence" value="ECO:0007669"/>
    <property type="project" value="InterPro"/>
</dbReference>
<feature type="binding site" evidence="13">
    <location>
        <position position="93"/>
    </location>
    <ligand>
        <name>UDP-N-acetyl-alpha-D-glucosamine</name>
        <dbReference type="ChEBI" id="CHEBI:57705"/>
    </ligand>
</feature>
<dbReference type="GO" id="GO:0008760">
    <property type="term" value="F:UDP-N-acetylglucosamine 1-carboxyvinyltransferase activity"/>
    <property type="evidence" value="ECO:0007669"/>
    <property type="project" value="UniProtKB-UniRule"/>
</dbReference>
<comment type="subcellular location">
    <subcellularLocation>
        <location evidence="1 13">Cytoplasm</location>
    </subcellularLocation>
</comment>
<dbReference type="InterPro" id="IPR036968">
    <property type="entry name" value="Enolpyruvate_Tfrase_sf"/>
</dbReference>
<keyword evidence="9 13" id="KW-0961">Cell wall biogenesis/degradation</keyword>
<keyword evidence="7 13" id="KW-0573">Peptidoglycan synthesis</keyword>
<evidence type="ECO:0000256" key="10">
    <source>
        <dbReference type="ARBA" id="ARBA00023317"/>
    </source>
</evidence>
<dbReference type="InterPro" id="IPR013792">
    <property type="entry name" value="RNA3'P_cycl/enolpyr_Trfase_a/b"/>
</dbReference>
<evidence type="ECO:0000256" key="13">
    <source>
        <dbReference type="HAMAP-Rule" id="MF_00111"/>
    </source>
</evidence>
<comment type="caution">
    <text evidence="13">Lacks conserved residue(s) required for the propagation of feature annotation.</text>
</comment>
<dbReference type="eggNOG" id="COG0766">
    <property type="taxonomic scope" value="Bacteria"/>
</dbReference>
<feature type="binding site" evidence="13">
    <location>
        <begin position="22"/>
        <end position="23"/>
    </location>
    <ligand>
        <name>phosphoenolpyruvate</name>
        <dbReference type="ChEBI" id="CHEBI:58702"/>
    </ligand>
</feature>
<dbReference type="EMBL" id="CP008849">
    <property type="protein sequence ID" value="AIF97908.1"/>
    <property type="molecule type" value="Genomic_DNA"/>
</dbReference>
<dbReference type="Pfam" id="PF00275">
    <property type="entry name" value="EPSP_synthase"/>
    <property type="match status" value="1"/>
</dbReference>
<dbReference type="InterPro" id="IPR005750">
    <property type="entry name" value="UDP_GlcNAc_COvinyl_MurA"/>
</dbReference>
<protein>
    <recommendedName>
        <fullName evidence="13">UDP-N-acetylglucosamine 1-carboxyvinyltransferase</fullName>
        <ecNumber evidence="13">2.5.1.7</ecNumber>
    </recommendedName>
    <alternativeName>
        <fullName evidence="13">Enoylpyruvate transferase</fullName>
    </alternativeName>
    <alternativeName>
        <fullName evidence="13">UDP-N-acetylglucosamine enolpyruvyl transferase</fullName>
        <shortName evidence="13">EPT</shortName>
    </alternativeName>
</protein>
<dbReference type="Gene3D" id="3.65.10.10">
    <property type="entry name" value="Enolpyruvate transferase domain"/>
    <property type="match status" value="2"/>
</dbReference>
<dbReference type="CDD" id="cd01555">
    <property type="entry name" value="UdpNAET"/>
    <property type="match status" value="1"/>
</dbReference>
<dbReference type="HAMAP" id="MF_00111">
    <property type="entry name" value="MurA"/>
    <property type="match status" value="1"/>
</dbReference>
<evidence type="ECO:0000256" key="8">
    <source>
        <dbReference type="ARBA" id="ARBA00023306"/>
    </source>
</evidence>
<dbReference type="UniPathway" id="UPA00219"/>
<sequence>MDKLVIKKGPALQGSVRISGAKNAALPLLMTSLLTDSPCRYTNVPRLRDINTTLSLLRELGIEVAQPAANDVLLDASTLQSVTASYELVRTMRASILVLGPLLAKQGKANVSLPGGCAIGARPVNLHLTGLEKMGAKIEVDEGYIRAEVDGKLQGARIFMDMVSVGATENLMMAAAIAEGTTVLENAAREPEIVDLANCLIQMGAKISGAGTDKITIEGVETLNGCDYRVLPDRIETGTFLVAAAVTGGKIRCTHAAPDTLDAVLDKLEQAGAKITTGDDWIELDMEGKKPTSVRVKTAPHPAFPTDMQAQFVTLNCVAEGTGVITETIFENRFMHVPELQRMGAEIALEGNSAVSKGSSALKGAPVMATDLRASASLVIAGLIADGETHVNRIYHLDRGYEAIEEKLGGLGANIQRVKE</sequence>
<evidence type="ECO:0000256" key="2">
    <source>
        <dbReference type="ARBA" id="ARBA00004752"/>
    </source>
</evidence>
<feature type="modified residue" description="2-(S-cysteinyl)pyruvic acid O-phosphothioketal" evidence="13">
    <location>
        <position position="117"/>
    </location>
</feature>
<evidence type="ECO:0000256" key="12">
    <source>
        <dbReference type="ARBA" id="ARBA00047527"/>
    </source>
</evidence>
<dbReference type="GO" id="GO:0071555">
    <property type="term" value="P:cell wall organization"/>
    <property type="evidence" value="ECO:0007669"/>
    <property type="project" value="UniProtKB-KW"/>
</dbReference>
<evidence type="ECO:0000256" key="11">
    <source>
        <dbReference type="ARBA" id="ARBA00038367"/>
    </source>
</evidence>
<keyword evidence="8 13" id="KW-0131">Cell cycle</keyword>
<dbReference type="PANTHER" id="PTHR43783:SF1">
    <property type="entry name" value="UDP-N-ACETYLGLUCOSAMINE 1-CARBOXYVINYLTRANSFERASE"/>
    <property type="match status" value="1"/>
</dbReference>
<dbReference type="SUPFAM" id="SSF55205">
    <property type="entry name" value="EPT/RTPC-like"/>
    <property type="match status" value="1"/>
</dbReference>
<evidence type="ECO:0000313" key="16">
    <source>
        <dbReference type="Proteomes" id="UP000056090"/>
    </source>
</evidence>
<evidence type="ECO:0000256" key="9">
    <source>
        <dbReference type="ARBA" id="ARBA00023316"/>
    </source>
</evidence>
<organism evidence="15 16">
    <name type="scientific">Alteromonas australica</name>
    <dbReference type="NCBI Taxonomy" id="589873"/>
    <lineage>
        <taxon>Bacteria</taxon>
        <taxon>Pseudomonadati</taxon>
        <taxon>Pseudomonadota</taxon>
        <taxon>Gammaproteobacteria</taxon>
        <taxon>Alteromonadales</taxon>
        <taxon>Alteromonadaceae</taxon>
        <taxon>Alteromonas/Salinimonas group</taxon>
        <taxon>Alteromonas</taxon>
    </lineage>
</organism>
<comment type="function">
    <text evidence="13">Cell wall formation. Adds enolpyruvyl to UDP-N-acetylglucosamine.</text>
</comment>
<dbReference type="NCBIfam" id="TIGR01072">
    <property type="entry name" value="murA"/>
    <property type="match status" value="1"/>
</dbReference>
<accession>A0A075NWR2</accession>
<keyword evidence="5 13" id="KW-0808">Transferase</keyword>
<dbReference type="GO" id="GO:0008360">
    <property type="term" value="P:regulation of cell shape"/>
    <property type="evidence" value="ECO:0007669"/>
    <property type="project" value="UniProtKB-KW"/>
</dbReference>
<dbReference type="Proteomes" id="UP000056090">
    <property type="component" value="Chromosome"/>
</dbReference>
<feature type="domain" description="Enolpyruvate transferase" evidence="14">
    <location>
        <begin position="7"/>
        <end position="408"/>
    </location>
</feature>
<dbReference type="GO" id="GO:0005737">
    <property type="term" value="C:cytoplasm"/>
    <property type="evidence" value="ECO:0007669"/>
    <property type="project" value="UniProtKB-SubCell"/>
</dbReference>
<evidence type="ECO:0000256" key="1">
    <source>
        <dbReference type="ARBA" id="ARBA00004496"/>
    </source>
</evidence>
<name>A0A075NWR2_9ALTE</name>
<dbReference type="RefSeq" id="WP_044056101.1">
    <property type="nucleotide sequence ID" value="NZ_CBCSKJ010000001.1"/>
</dbReference>
<keyword evidence="4 13" id="KW-0132">Cell division</keyword>
<dbReference type="FunFam" id="3.65.10.10:FF:000002">
    <property type="entry name" value="UDP-N-acetylglucosamine 1-carboxyvinyltransferase"/>
    <property type="match status" value="1"/>
</dbReference>
<feature type="binding site" evidence="13">
    <location>
        <position position="329"/>
    </location>
    <ligand>
        <name>UDP-N-acetyl-alpha-D-glucosamine</name>
        <dbReference type="ChEBI" id="CHEBI:57705"/>
    </ligand>
</feature>
<dbReference type="KEGG" id="aal:EP13_03880"/>
<evidence type="ECO:0000256" key="5">
    <source>
        <dbReference type="ARBA" id="ARBA00022679"/>
    </source>
</evidence>
<evidence type="ECO:0000256" key="6">
    <source>
        <dbReference type="ARBA" id="ARBA00022960"/>
    </source>
</evidence>
<evidence type="ECO:0000259" key="14">
    <source>
        <dbReference type="Pfam" id="PF00275"/>
    </source>
</evidence>
<proteinExistence type="inferred from homology"/>